<dbReference type="InterPro" id="IPR057191">
    <property type="entry name" value="DUF7869"/>
</dbReference>
<evidence type="ECO:0000259" key="1">
    <source>
        <dbReference type="Pfam" id="PF25273"/>
    </source>
</evidence>
<organism evidence="2 3">
    <name type="scientific">Porites evermanni</name>
    <dbReference type="NCBI Taxonomy" id="104178"/>
    <lineage>
        <taxon>Eukaryota</taxon>
        <taxon>Metazoa</taxon>
        <taxon>Cnidaria</taxon>
        <taxon>Anthozoa</taxon>
        <taxon>Hexacorallia</taxon>
        <taxon>Scleractinia</taxon>
        <taxon>Fungiina</taxon>
        <taxon>Poritidae</taxon>
        <taxon>Porites</taxon>
    </lineage>
</organism>
<gene>
    <name evidence="2" type="ORF">PEVE_00001330</name>
</gene>
<accession>A0ABN8Q267</accession>
<sequence>MENSTREDMDCDHTENISIIVHKVQRFLQVGCGCHQGLKGGQCSDYFTVETVIGNLYDCLELSHAELDLVIVANLQAFTAAEVTGGKRKRIPAYSFLYQSHPICKEMFLHMYCISKSRFQRLLEHYQNHGISVRVHGNSKRLPHNTLPQAIAEDVKNFLSNYAEENAVLLPGRIPGFKNEDIVLLSSSETKMHVWNCVKSACEVASKRVVSYTKFIELWKQFHPNLVVAKPMTDLCFTCQQNTSKLLRAANLPESEKSECVRTQQYHLNSVQTERELYNKACDDAKRSFKALGDSVDIDERHDPCSLDTTMHYSFDFAQQVHYPSNPMQPGPIYFKTPRKCAIFGIMCEAIPQQVNYLIDEASDVGKGANTTISYVHHFFEHHGLGETSVHLHADNCSGQNKNNYFVWYLAWRTILQLHLSVRYSFFIAGHTKFAPDRCCGIMKKLYKQNFISSIYEFANMVESSSTGVNKAQLVGTHDGTVIVPVYDWCSDLEQYFKRLPNIKSYHHFRFTKDEPGRVYFKDSDLSPEQSLMLLKNPAILPPAACLPAKVNPTGLSQDRKRYLFREIRQFCKPGTEELVAPAPQE</sequence>
<dbReference type="Pfam" id="PF25273">
    <property type="entry name" value="DUF7869"/>
    <property type="match status" value="1"/>
</dbReference>
<keyword evidence="3" id="KW-1185">Reference proteome</keyword>
<proteinExistence type="predicted"/>
<protein>
    <recommendedName>
        <fullName evidence="1">DUF7869 domain-containing protein</fullName>
    </recommendedName>
</protein>
<dbReference type="PANTHER" id="PTHR34415">
    <property type="entry name" value="INTEGRASE CATALYTIC DOMAIN-CONTAINING PROTEIN"/>
    <property type="match status" value="1"/>
</dbReference>
<feature type="domain" description="DUF7869" evidence="1">
    <location>
        <begin position="340"/>
        <end position="521"/>
    </location>
</feature>
<evidence type="ECO:0000313" key="3">
    <source>
        <dbReference type="Proteomes" id="UP001159427"/>
    </source>
</evidence>
<dbReference type="PANTHER" id="PTHR34415:SF1">
    <property type="entry name" value="INTEGRASE CATALYTIC DOMAIN-CONTAINING PROTEIN"/>
    <property type="match status" value="1"/>
</dbReference>
<reference evidence="2 3" key="1">
    <citation type="submission" date="2022-05" db="EMBL/GenBank/DDBJ databases">
        <authorList>
            <consortium name="Genoscope - CEA"/>
            <person name="William W."/>
        </authorList>
    </citation>
    <scope>NUCLEOTIDE SEQUENCE [LARGE SCALE GENOMIC DNA]</scope>
</reference>
<name>A0ABN8Q267_9CNID</name>
<evidence type="ECO:0000313" key="2">
    <source>
        <dbReference type="EMBL" id="CAH3154131.1"/>
    </source>
</evidence>
<dbReference type="EMBL" id="CALNXI010001072">
    <property type="protein sequence ID" value="CAH3154131.1"/>
    <property type="molecule type" value="Genomic_DNA"/>
</dbReference>
<dbReference type="Proteomes" id="UP001159427">
    <property type="component" value="Unassembled WGS sequence"/>
</dbReference>
<comment type="caution">
    <text evidence="2">The sequence shown here is derived from an EMBL/GenBank/DDBJ whole genome shotgun (WGS) entry which is preliminary data.</text>
</comment>